<keyword evidence="2 3" id="KW-0378">Hydrolase</keyword>
<dbReference type="Gene3D" id="3.10.129.10">
    <property type="entry name" value="Hotdog Thioesterase"/>
    <property type="match status" value="1"/>
</dbReference>
<evidence type="ECO:0000256" key="2">
    <source>
        <dbReference type="ARBA" id="ARBA00022801"/>
    </source>
</evidence>
<dbReference type="InterPro" id="IPR029069">
    <property type="entry name" value="HotDog_dom_sf"/>
</dbReference>
<dbReference type="Proteomes" id="UP000184245">
    <property type="component" value="Unassembled WGS sequence"/>
</dbReference>
<dbReference type="GO" id="GO:0052816">
    <property type="term" value="F:long-chain fatty acyl-CoA hydrolase activity"/>
    <property type="evidence" value="ECO:0007669"/>
    <property type="project" value="TreeGrafter"/>
</dbReference>
<dbReference type="SUPFAM" id="SSF54637">
    <property type="entry name" value="Thioesterase/thiol ester dehydrase-isomerase"/>
    <property type="match status" value="1"/>
</dbReference>
<evidence type="ECO:0000259" key="4">
    <source>
        <dbReference type="PROSITE" id="PS51770"/>
    </source>
</evidence>
<reference evidence="5 6" key="1">
    <citation type="submission" date="2016-11" db="EMBL/GenBank/DDBJ databases">
        <authorList>
            <person name="Jaros S."/>
            <person name="Januszkiewicz K."/>
            <person name="Wedrychowicz H."/>
        </authorList>
    </citation>
    <scope>NUCLEOTIDE SEQUENCE [LARGE SCALE GENOMIC DNA]</scope>
    <source>
        <strain evidence="5 6">DSM 17459</strain>
    </source>
</reference>
<dbReference type="OrthoDB" id="9791628at2"/>
<dbReference type="AlphaFoldDB" id="A0A1M4YSI5"/>
<evidence type="ECO:0000313" key="6">
    <source>
        <dbReference type="Proteomes" id="UP000184245"/>
    </source>
</evidence>
<name>A0A1M4YSI5_9CLOT</name>
<dbReference type="PANTHER" id="PTHR11049">
    <property type="entry name" value="ACYL COENZYME A THIOESTER HYDROLASE"/>
    <property type="match status" value="1"/>
</dbReference>
<dbReference type="InterPro" id="IPR040170">
    <property type="entry name" value="Cytosol_ACT"/>
</dbReference>
<dbReference type="STRING" id="1122155.SAMN02745158_02490"/>
<dbReference type="GO" id="GO:0006637">
    <property type="term" value="P:acyl-CoA metabolic process"/>
    <property type="evidence" value="ECO:0007669"/>
    <property type="project" value="TreeGrafter"/>
</dbReference>
<dbReference type="Pfam" id="PF03061">
    <property type="entry name" value="4HBT"/>
    <property type="match status" value="1"/>
</dbReference>
<gene>
    <name evidence="5" type="ORF">SAMN02745158_02490</name>
</gene>
<dbReference type="GO" id="GO:0005829">
    <property type="term" value="C:cytosol"/>
    <property type="evidence" value="ECO:0007669"/>
    <property type="project" value="TreeGrafter"/>
</dbReference>
<organism evidence="5 6">
    <name type="scientific">Lactonifactor longoviformis DSM 17459</name>
    <dbReference type="NCBI Taxonomy" id="1122155"/>
    <lineage>
        <taxon>Bacteria</taxon>
        <taxon>Bacillati</taxon>
        <taxon>Bacillota</taxon>
        <taxon>Clostridia</taxon>
        <taxon>Eubacteriales</taxon>
        <taxon>Clostridiaceae</taxon>
        <taxon>Lactonifactor</taxon>
    </lineage>
</organism>
<sequence length="156" mass="17801">MEVKRVEDSLTEQTYLLMPKHSNGYGRLFGGKLVEWIDEMAGIVSRRHCQTETTTACIDNLNFKASAKTGDMLVLRGKMTYVGTTSMEVRVDTYVEDLNGLRKMINRAYLVMVSVDENNNPIPVPGLAIETESQKAEWESGMKRYALRKQRRKEGY</sequence>
<dbReference type="InterPro" id="IPR033120">
    <property type="entry name" value="HOTDOG_ACOT"/>
</dbReference>
<evidence type="ECO:0000256" key="3">
    <source>
        <dbReference type="PROSITE-ProRule" id="PRU01106"/>
    </source>
</evidence>
<evidence type="ECO:0000313" key="5">
    <source>
        <dbReference type="EMBL" id="SHF08754.1"/>
    </source>
</evidence>
<comment type="similarity">
    <text evidence="1">Belongs to the acyl coenzyme A hydrolase family.</text>
</comment>
<dbReference type="EMBL" id="FQVI01000012">
    <property type="protein sequence ID" value="SHF08754.1"/>
    <property type="molecule type" value="Genomic_DNA"/>
</dbReference>
<dbReference type="CDD" id="cd03442">
    <property type="entry name" value="BFIT_BACH"/>
    <property type="match status" value="1"/>
</dbReference>
<keyword evidence="6" id="KW-1185">Reference proteome</keyword>
<dbReference type="RefSeq" id="WP_072852206.1">
    <property type="nucleotide sequence ID" value="NZ_FQVI01000012.1"/>
</dbReference>
<dbReference type="GO" id="GO:0009062">
    <property type="term" value="P:fatty acid catabolic process"/>
    <property type="evidence" value="ECO:0007669"/>
    <property type="project" value="TreeGrafter"/>
</dbReference>
<proteinExistence type="inferred from homology"/>
<accession>A0A1M4YSI5</accession>
<feature type="domain" description="HotDog ACOT-type" evidence="4">
    <location>
        <begin position="7"/>
        <end position="118"/>
    </location>
</feature>
<dbReference type="PROSITE" id="PS51770">
    <property type="entry name" value="HOTDOG_ACOT"/>
    <property type="match status" value="1"/>
</dbReference>
<dbReference type="InterPro" id="IPR006683">
    <property type="entry name" value="Thioestr_dom"/>
</dbReference>
<dbReference type="PANTHER" id="PTHR11049:SF24">
    <property type="entry name" value="CYTOSOLIC ACYL COENZYME A THIOESTER HYDROLASE"/>
    <property type="match status" value="1"/>
</dbReference>
<protein>
    <submittedName>
        <fullName evidence="5">Acyl-CoA hydrolase</fullName>
    </submittedName>
</protein>
<evidence type="ECO:0000256" key="1">
    <source>
        <dbReference type="ARBA" id="ARBA00010458"/>
    </source>
</evidence>